<organism evidence="9 10">
    <name type="scientific">Calycomorphotria hydatis</name>
    <dbReference type="NCBI Taxonomy" id="2528027"/>
    <lineage>
        <taxon>Bacteria</taxon>
        <taxon>Pseudomonadati</taxon>
        <taxon>Planctomycetota</taxon>
        <taxon>Planctomycetia</taxon>
        <taxon>Planctomycetales</taxon>
        <taxon>Planctomycetaceae</taxon>
        <taxon>Calycomorphotria</taxon>
    </lineage>
</organism>
<dbReference type="OrthoDB" id="287326at2"/>
<gene>
    <name evidence="9" type="primary">exbD_1</name>
    <name evidence="9" type="ORF">V22_12830</name>
</gene>
<evidence type="ECO:0000256" key="2">
    <source>
        <dbReference type="ARBA" id="ARBA00005811"/>
    </source>
</evidence>
<keyword evidence="4 7" id="KW-0812">Transmembrane</keyword>
<keyword evidence="3" id="KW-1003">Cell membrane</keyword>
<evidence type="ECO:0000313" key="10">
    <source>
        <dbReference type="Proteomes" id="UP000319976"/>
    </source>
</evidence>
<accession>A0A517T6P9</accession>
<reference evidence="9 10" key="1">
    <citation type="submission" date="2019-02" db="EMBL/GenBank/DDBJ databases">
        <title>Deep-cultivation of Planctomycetes and their phenomic and genomic characterization uncovers novel biology.</title>
        <authorList>
            <person name="Wiegand S."/>
            <person name="Jogler M."/>
            <person name="Boedeker C."/>
            <person name="Pinto D."/>
            <person name="Vollmers J."/>
            <person name="Rivas-Marin E."/>
            <person name="Kohn T."/>
            <person name="Peeters S.H."/>
            <person name="Heuer A."/>
            <person name="Rast P."/>
            <person name="Oberbeckmann S."/>
            <person name="Bunk B."/>
            <person name="Jeske O."/>
            <person name="Meyerdierks A."/>
            <person name="Storesund J.E."/>
            <person name="Kallscheuer N."/>
            <person name="Luecker S."/>
            <person name="Lage O.M."/>
            <person name="Pohl T."/>
            <person name="Merkel B.J."/>
            <person name="Hornburger P."/>
            <person name="Mueller R.-W."/>
            <person name="Bruemmer F."/>
            <person name="Labrenz M."/>
            <person name="Spormann A.M."/>
            <person name="Op den Camp H."/>
            <person name="Overmann J."/>
            <person name="Amann R."/>
            <person name="Jetten M.S.M."/>
            <person name="Mascher T."/>
            <person name="Medema M.H."/>
            <person name="Devos D.P."/>
            <person name="Kaster A.-K."/>
            <person name="Ovreas L."/>
            <person name="Rohde M."/>
            <person name="Galperin M.Y."/>
            <person name="Jogler C."/>
        </authorList>
    </citation>
    <scope>NUCLEOTIDE SEQUENCE [LARGE SCALE GENOMIC DNA]</scope>
    <source>
        <strain evidence="9 10">V22</strain>
    </source>
</reference>
<dbReference type="KEGG" id="chya:V22_12830"/>
<evidence type="ECO:0000256" key="4">
    <source>
        <dbReference type="ARBA" id="ARBA00022692"/>
    </source>
</evidence>
<dbReference type="GO" id="GO:0005886">
    <property type="term" value="C:plasma membrane"/>
    <property type="evidence" value="ECO:0007669"/>
    <property type="project" value="UniProtKB-SubCell"/>
</dbReference>
<dbReference type="Pfam" id="PF02472">
    <property type="entry name" value="ExbD"/>
    <property type="match status" value="1"/>
</dbReference>
<dbReference type="GO" id="GO:0015031">
    <property type="term" value="P:protein transport"/>
    <property type="evidence" value="ECO:0007669"/>
    <property type="project" value="UniProtKB-KW"/>
</dbReference>
<evidence type="ECO:0000256" key="1">
    <source>
        <dbReference type="ARBA" id="ARBA00004162"/>
    </source>
</evidence>
<evidence type="ECO:0000256" key="7">
    <source>
        <dbReference type="RuleBase" id="RU003879"/>
    </source>
</evidence>
<name>A0A517T6P9_9PLAN</name>
<evidence type="ECO:0000256" key="6">
    <source>
        <dbReference type="ARBA" id="ARBA00023136"/>
    </source>
</evidence>
<evidence type="ECO:0000313" key="9">
    <source>
        <dbReference type="EMBL" id="QDT64053.1"/>
    </source>
</evidence>
<feature type="transmembrane region" description="Helical" evidence="8">
    <location>
        <begin position="12"/>
        <end position="33"/>
    </location>
</feature>
<evidence type="ECO:0000256" key="8">
    <source>
        <dbReference type="SAM" id="Phobius"/>
    </source>
</evidence>
<dbReference type="EMBL" id="CP036316">
    <property type="protein sequence ID" value="QDT64053.1"/>
    <property type="molecule type" value="Genomic_DNA"/>
</dbReference>
<evidence type="ECO:0000256" key="3">
    <source>
        <dbReference type="ARBA" id="ARBA00022475"/>
    </source>
</evidence>
<comment type="subcellular location">
    <subcellularLocation>
        <location evidence="1">Cell membrane</location>
        <topology evidence="1">Single-pass membrane protein</topology>
    </subcellularLocation>
    <subcellularLocation>
        <location evidence="7">Cell membrane</location>
        <topology evidence="7">Single-pass type II membrane protein</topology>
    </subcellularLocation>
</comment>
<keyword evidence="10" id="KW-1185">Reference proteome</keyword>
<dbReference type="AlphaFoldDB" id="A0A517T6P9"/>
<dbReference type="RefSeq" id="WP_145260900.1">
    <property type="nucleotide sequence ID" value="NZ_CP036316.1"/>
</dbReference>
<dbReference type="GO" id="GO:0022857">
    <property type="term" value="F:transmembrane transporter activity"/>
    <property type="evidence" value="ECO:0007669"/>
    <property type="project" value="InterPro"/>
</dbReference>
<dbReference type="Gene3D" id="3.30.420.270">
    <property type="match status" value="1"/>
</dbReference>
<comment type="similarity">
    <text evidence="2 7">Belongs to the ExbD/TolR family.</text>
</comment>
<protein>
    <submittedName>
        <fullName evidence="9">Biopolymer transport protein ExbD</fullName>
    </submittedName>
</protein>
<keyword evidence="7" id="KW-0653">Protein transport</keyword>
<sequence>MRVPSSLRQRGLRFNVTPLIDVIFILIIFFLVASHVVRSEAREEVALPIASRSTDVESPPRRLVITITADGQFLVGNQAEEMLTVEQRIQLAGAEGDTPVEVRFRVDRDVPYEKVEPLLMACAKAKISDVKFAVVTK</sequence>
<dbReference type="Proteomes" id="UP000319976">
    <property type="component" value="Chromosome"/>
</dbReference>
<proteinExistence type="inferred from homology"/>
<evidence type="ECO:0000256" key="5">
    <source>
        <dbReference type="ARBA" id="ARBA00022989"/>
    </source>
</evidence>
<keyword evidence="5 8" id="KW-1133">Transmembrane helix</keyword>
<dbReference type="InterPro" id="IPR003400">
    <property type="entry name" value="ExbD"/>
</dbReference>
<keyword evidence="7" id="KW-0813">Transport</keyword>
<keyword evidence="6 8" id="KW-0472">Membrane</keyword>
<dbReference type="PANTHER" id="PTHR30558">
    <property type="entry name" value="EXBD MEMBRANE COMPONENT OF PMF-DRIVEN MACROMOLECULE IMPORT SYSTEM"/>
    <property type="match status" value="1"/>
</dbReference>